<reference evidence="12" key="1">
    <citation type="submission" date="2021-01" db="EMBL/GenBank/DDBJ databases">
        <title>Metabolic potential, ecology and presence of endohyphal bacteria is reflected in genomic diversity of Mucoromycotina.</title>
        <authorList>
            <person name="Muszewska A."/>
            <person name="Okrasinska A."/>
            <person name="Steczkiewicz K."/>
            <person name="Drgas O."/>
            <person name="Orlowska M."/>
            <person name="Perlinska-Lenart U."/>
            <person name="Aleksandrzak-Piekarczyk T."/>
            <person name="Szatraj K."/>
            <person name="Zielenkiewicz U."/>
            <person name="Pilsyk S."/>
            <person name="Malc E."/>
            <person name="Mieczkowski P."/>
            <person name="Kruszewska J.S."/>
            <person name="Biernat P."/>
            <person name="Pawlowska J."/>
        </authorList>
    </citation>
    <scope>NUCLEOTIDE SEQUENCE</scope>
    <source>
        <strain evidence="12">WA0000018081</strain>
    </source>
</reference>
<gene>
    <name evidence="12" type="ORF">INT48_001522</name>
</gene>
<proteinExistence type="inferred from homology"/>
<dbReference type="EMBL" id="JAEPRE010000211">
    <property type="protein sequence ID" value="KAG2230280.1"/>
    <property type="molecule type" value="Genomic_DNA"/>
</dbReference>
<dbReference type="GO" id="GO:0005634">
    <property type="term" value="C:nucleus"/>
    <property type="evidence" value="ECO:0007669"/>
    <property type="project" value="UniProtKB-SubCell"/>
</dbReference>
<accession>A0A8H7SKT2</accession>
<comment type="similarity">
    <text evidence="3">Belongs to the NSE2 family.</text>
</comment>
<feature type="domain" description="SP-RING-type" evidence="11">
    <location>
        <begin position="152"/>
        <end position="238"/>
    </location>
</feature>
<dbReference type="PROSITE" id="PS51044">
    <property type="entry name" value="ZF_SP_RING"/>
    <property type="match status" value="1"/>
</dbReference>
<comment type="subcellular location">
    <subcellularLocation>
        <location evidence="1">Nucleus</location>
    </subcellularLocation>
</comment>
<name>A0A8H7SKT2_9FUNG</name>
<keyword evidence="6 10" id="KW-0863">Zinc-finger</keyword>
<dbReference type="UniPathway" id="UPA00886"/>
<dbReference type="SUPFAM" id="SSF57850">
    <property type="entry name" value="RING/U-box"/>
    <property type="match status" value="1"/>
</dbReference>
<dbReference type="GO" id="GO:0061665">
    <property type="term" value="F:SUMO ligase activity"/>
    <property type="evidence" value="ECO:0007669"/>
    <property type="project" value="TreeGrafter"/>
</dbReference>
<dbReference type="Proteomes" id="UP000613177">
    <property type="component" value="Unassembled WGS sequence"/>
</dbReference>
<keyword evidence="8" id="KW-0862">Zinc</keyword>
<dbReference type="CDD" id="cd16651">
    <property type="entry name" value="SPL-RING_NSE2"/>
    <property type="match status" value="1"/>
</dbReference>
<dbReference type="InterPro" id="IPR026846">
    <property type="entry name" value="Nse2(Mms21)"/>
</dbReference>
<dbReference type="PANTHER" id="PTHR21330:SF1">
    <property type="entry name" value="E3 SUMO-PROTEIN LIGASE NSE2"/>
    <property type="match status" value="1"/>
</dbReference>
<keyword evidence="9" id="KW-0539">Nucleus</keyword>
<evidence type="ECO:0000256" key="10">
    <source>
        <dbReference type="PROSITE-ProRule" id="PRU00452"/>
    </source>
</evidence>
<dbReference type="AlphaFoldDB" id="A0A8H7SKT2"/>
<evidence type="ECO:0000256" key="3">
    <source>
        <dbReference type="ARBA" id="ARBA00008212"/>
    </source>
</evidence>
<comment type="caution">
    <text evidence="12">The sequence shown here is derived from an EMBL/GenBank/DDBJ whole genome shotgun (WGS) entry which is preliminary data.</text>
</comment>
<evidence type="ECO:0000256" key="9">
    <source>
        <dbReference type="ARBA" id="ARBA00023242"/>
    </source>
</evidence>
<evidence type="ECO:0000313" key="12">
    <source>
        <dbReference type="EMBL" id="KAG2230280.1"/>
    </source>
</evidence>
<evidence type="ECO:0000256" key="7">
    <source>
        <dbReference type="ARBA" id="ARBA00022786"/>
    </source>
</evidence>
<keyword evidence="5" id="KW-0479">Metal-binding</keyword>
<evidence type="ECO:0000259" key="11">
    <source>
        <dbReference type="PROSITE" id="PS51044"/>
    </source>
</evidence>
<evidence type="ECO:0000256" key="4">
    <source>
        <dbReference type="ARBA" id="ARBA00022679"/>
    </source>
</evidence>
<dbReference type="PANTHER" id="PTHR21330">
    <property type="entry name" value="E3 SUMO-PROTEIN LIGASE NSE2"/>
    <property type="match status" value="1"/>
</dbReference>
<keyword evidence="7" id="KW-0833">Ubl conjugation pathway</keyword>
<evidence type="ECO:0000256" key="1">
    <source>
        <dbReference type="ARBA" id="ARBA00004123"/>
    </source>
</evidence>
<sequence>MTDTSLSELQHEFCLKPNQAEGLRIITNDSSNIFEAIEKGRQFVTVAAMDQEELNNKDKVATMDVNFKELMDLDNRVRNQTLTMRALADRIMSGEKIKDIMVPYEQVQKSFEDEWNNNEKRYNASEKYSAFRQNIWNIHHPDEIMPSLDENEDDDIVMGSTKISLRCPLTTAWLQDPVTSNLCKHTFSRAAITDLLRQSGGSVPCPIPGCNKRIIPLCLIADDIMAERVRRARARDEQNASTSQYFDVE</sequence>
<evidence type="ECO:0000256" key="8">
    <source>
        <dbReference type="ARBA" id="ARBA00022833"/>
    </source>
</evidence>
<comment type="pathway">
    <text evidence="2">Protein modification; protein sumoylation.</text>
</comment>
<keyword evidence="4" id="KW-0808">Transferase</keyword>
<evidence type="ECO:0000256" key="6">
    <source>
        <dbReference type="ARBA" id="ARBA00022771"/>
    </source>
</evidence>
<evidence type="ECO:0000256" key="2">
    <source>
        <dbReference type="ARBA" id="ARBA00004718"/>
    </source>
</evidence>
<dbReference type="GO" id="GO:0008270">
    <property type="term" value="F:zinc ion binding"/>
    <property type="evidence" value="ECO:0007669"/>
    <property type="project" value="UniProtKB-KW"/>
</dbReference>
<dbReference type="InterPro" id="IPR013083">
    <property type="entry name" value="Znf_RING/FYVE/PHD"/>
</dbReference>
<dbReference type="InterPro" id="IPR004181">
    <property type="entry name" value="Znf_MIZ"/>
</dbReference>
<keyword evidence="13" id="KW-1185">Reference proteome</keyword>
<dbReference type="Gene3D" id="3.30.40.10">
    <property type="entry name" value="Zinc/RING finger domain, C3HC4 (zinc finger)"/>
    <property type="match status" value="1"/>
</dbReference>
<dbReference type="Pfam" id="PF11789">
    <property type="entry name" value="zf-Nse"/>
    <property type="match status" value="1"/>
</dbReference>
<dbReference type="GO" id="GO:0000724">
    <property type="term" value="P:double-strand break repair via homologous recombination"/>
    <property type="evidence" value="ECO:0007669"/>
    <property type="project" value="InterPro"/>
</dbReference>
<evidence type="ECO:0000313" key="13">
    <source>
        <dbReference type="Proteomes" id="UP000613177"/>
    </source>
</evidence>
<organism evidence="12 13">
    <name type="scientific">Thamnidium elegans</name>
    <dbReference type="NCBI Taxonomy" id="101142"/>
    <lineage>
        <taxon>Eukaryota</taxon>
        <taxon>Fungi</taxon>
        <taxon>Fungi incertae sedis</taxon>
        <taxon>Mucoromycota</taxon>
        <taxon>Mucoromycotina</taxon>
        <taxon>Mucoromycetes</taxon>
        <taxon>Mucorales</taxon>
        <taxon>Mucorineae</taxon>
        <taxon>Mucoraceae</taxon>
        <taxon>Thamnidium</taxon>
    </lineage>
</organism>
<protein>
    <recommendedName>
        <fullName evidence="11">SP-RING-type domain-containing protein</fullName>
    </recommendedName>
</protein>
<dbReference type="GO" id="GO:0030915">
    <property type="term" value="C:Smc5-Smc6 complex"/>
    <property type="evidence" value="ECO:0007669"/>
    <property type="project" value="InterPro"/>
</dbReference>
<evidence type="ECO:0000256" key="5">
    <source>
        <dbReference type="ARBA" id="ARBA00022723"/>
    </source>
</evidence>
<dbReference type="GO" id="GO:0016925">
    <property type="term" value="P:protein sumoylation"/>
    <property type="evidence" value="ECO:0007669"/>
    <property type="project" value="UniProtKB-UniPathway"/>
</dbReference>